<dbReference type="GeneID" id="97545100"/>
<comment type="subcellular location">
    <subcellularLocation>
        <location evidence="1">Cell inner membrane</location>
        <topology evidence="1">Multi-pass membrane protein</topology>
    </subcellularLocation>
    <subcellularLocation>
        <location evidence="2">Secreted</location>
    </subcellularLocation>
</comment>
<evidence type="ECO:0000256" key="2">
    <source>
        <dbReference type="ARBA" id="ARBA00004613"/>
    </source>
</evidence>
<dbReference type="EMBL" id="FP893246">
    <property type="protein sequence ID" value="CBJ93157.1"/>
    <property type="molecule type" value="Genomic_DNA"/>
</dbReference>
<keyword evidence="12" id="KW-0614">Plasmid</keyword>
<feature type="chain" id="PRO_5040142969" description="Pilin" evidence="11">
    <location>
        <begin position="32"/>
        <end position="98"/>
    </location>
</feature>
<reference evidence="12" key="1">
    <citation type="submission" date="2010-02" db="EMBL/GenBank/DDBJ databases">
        <authorList>
            <person name="Genoscope - CEA"/>
        </authorList>
    </citation>
    <scope>NUCLEOTIDE SEQUENCE</scope>
    <source>
        <plasmid evidence="12">VIBNI_pA</plasmid>
    </source>
</reference>
<geneLocation type="plasmid" evidence="12">
    <name>VIBNI_pA</name>
</geneLocation>
<evidence type="ECO:0000256" key="8">
    <source>
        <dbReference type="ARBA" id="ARBA00022971"/>
    </source>
</evidence>
<evidence type="ECO:0000256" key="1">
    <source>
        <dbReference type="ARBA" id="ARBA00004429"/>
    </source>
</evidence>
<evidence type="ECO:0000256" key="9">
    <source>
        <dbReference type="ARBA" id="ARBA00023136"/>
    </source>
</evidence>
<keyword evidence="6" id="KW-0997">Cell inner membrane</keyword>
<dbReference type="RefSeq" id="WP_013610293.1">
    <property type="nucleotide sequence ID" value="NC_015156.1"/>
</dbReference>
<name>A0A9P1NJG8_9VIBR</name>
<keyword evidence="11" id="KW-0732">Signal</keyword>
<keyword evidence="8" id="KW-0184">Conjugation</keyword>
<evidence type="ECO:0000256" key="11">
    <source>
        <dbReference type="SAM" id="SignalP"/>
    </source>
</evidence>
<accession>A0A9P1NJG8</accession>
<protein>
    <recommendedName>
        <fullName evidence="4">Pilin</fullName>
    </recommendedName>
</protein>
<dbReference type="InterPro" id="IPR008873">
    <property type="entry name" value="TraA"/>
</dbReference>
<evidence type="ECO:0000256" key="6">
    <source>
        <dbReference type="ARBA" id="ARBA00022519"/>
    </source>
</evidence>
<sequence length="98" mass="9839">MKFNVTTLSISHAALPVVMLSLITLCAPSMAADLFQAGKETIKDTAGDGSAVENAILAAGAIGAVAGGFMSRNWLGAAGGFGGGMIFWEVIKPLVGLA</sequence>
<dbReference type="GO" id="GO:0005576">
    <property type="term" value="C:extracellular region"/>
    <property type="evidence" value="ECO:0007669"/>
    <property type="project" value="UniProtKB-SubCell"/>
</dbReference>
<evidence type="ECO:0000313" key="12">
    <source>
        <dbReference type="EMBL" id="CBJ93157.1"/>
    </source>
</evidence>
<evidence type="ECO:0000256" key="7">
    <source>
        <dbReference type="ARBA" id="ARBA00022525"/>
    </source>
</evidence>
<keyword evidence="7" id="KW-0964">Secreted</keyword>
<evidence type="ECO:0000256" key="4">
    <source>
        <dbReference type="ARBA" id="ARBA00018586"/>
    </source>
</evidence>
<gene>
    <name evidence="12" type="ORF">VIBNI_0127</name>
</gene>
<comment type="subunit">
    <text evidence="10">Monomer. Interacts with itself to form filaments; also interacts with TraQ.</text>
</comment>
<keyword evidence="5" id="KW-1003">Cell membrane</keyword>
<dbReference type="GO" id="GO:0005886">
    <property type="term" value="C:plasma membrane"/>
    <property type="evidence" value="ECO:0007669"/>
    <property type="project" value="UniProtKB-SubCell"/>
</dbReference>
<evidence type="ECO:0000256" key="5">
    <source>
        <dbReference type="ARBA" id="ARBA00022475"/>
    </source>
</evidence>
<evidence type="ECO:0000256" key="10">
    <source>
        <dbReference type="ARBA" id="ARBA00026027"/>
    </source>
</evidence>
<evidence type="ECO:0000256" key="3">
    <source>
        <dbReference type="ARBA" id="ARBA00009586"/>
    </source>
</evidence>
<keyword evidence="9" id="KW-0472">Membrane</keyword>
<dbReference type="NCBIfam" id="TIGR02758">
    <property type="entry name" value="TraA_TIGR"/>
    <property type="match status" value="1"/>
</dbReference>
<dbReference type="AlphaFoldDB" id="A0A9P1NJG8"/>
<proteinExistence type="inferred from homology"/>
<feature type="signal peptide" evidence="11">
    <location>
        <begin position="1"/>
        <end position="31"/>
    </location>
</feature>
<organism evidence="12">
    <name type="scientific">Vibrio nigripulchritudo</name>
    <dbReference type="NCBI Taxonomy" id="28173"/>
    <lineage>
        <taxon>Bacteria</taxon>
        <taxon>Pseudomonadati</taxon>
        <taxon>Pseudomonadota</taxon>
        <taxon>Gammaproteobacteria</taxon>
        <taxon>Vibrionales</taxon>
        <taxon>Vibrionaceae</taxon>
        <taxon>Vibrio</taxon>
    </lineage>
</organism>
<comment type="similarity">
    <text evidence="3">Belongs to the TraA family.</text>
</comment>